<gene>
    <name evidence="2" type="ORF">SDC9_84103</name>
</gene>
<proteinExistence type="predicted"/>
<dbReference type="InterPro" id="IPR002068">
    <property type="entry name" value="A-crystallin/Hsp20_dom"/>
</dbReference>
<dbReference type="Pfam" id="PF00011">
    <property type="entry name" value="HSP20"/>
    <property type="match status" value="1"/>
</dbReference>
<dbReference type="CDD" id="cd06464">
    <property type="entry name" value="ACD_sHsps-like"/>
    <property type="match status" value="1"/>
</dbReference>
<dbReference type="AlphaFoldDB" id="A0A644Z9C7"/>
<comment type="caution">
    <text evidence="2">The sequence shown here is derived from an EMBL/GenBank/DDBJ whole genome shotgun (WGS) entry which is preliminary data.</text>
</comment>
<sequence length="141" mass="16234">MKYLAKRDYNSPMVSAFDSLFNDMLGDWGLMPSRFPAVDIVENDDAYVLEAELPGYKQEEVKVQVEKHVLKLSSAKQSKKEEKDKRRLVSERCYQCFERSFTLPEDVDEEKIEGAFADGLLRLTLPKKEIAKPKAIEVKIT</sequence>
<accession>A0A644Z9C7</accession>
<feature type="domain" description="SHSP" evidence="1">
    <location>
        <begin position="29"/>
        <end position="141"/>
    </location>
</feature>
<organism evidence="2">
    <name type="scientific">bioreactor metagenome</name>
    <dbReference type="NCBI Taxonomy" id="1076179"/>
    <lineage>
        <taxon>unclassified sequences</taxon>
        <taxon>metagenomes</taxon>
        <taxon>ecological metagenomes</taxon>
    </lineage>
</organism>
<reference evidence="2" key="1">
    <citation type="submission" date="2019-08" db="EMBL/GenBank/DDBJ databases">
        <authorList>
            <person name="Kucharzyk K."/>
            <person name="Murdoch R.W."/>
            <person name="Higgins S."/>
            <person name="Loffler F."/>
        </authorList>
    </citation>
    <scope>NUCLEOTIDE SEQUENCE</scope>
</reference>
<dbReference type="Gene3D" id="2.60.40.790">
    <property type="match status" value="1"/>
</dbReference>
<dbReference type="PANTHER" id="PTHR11527">
    <property type="entry name" value="HEAT-SHOCK PROTEIN 20 FAMILY MEMBER"/>
    <property type="match status" value="1"/>
</dbReference>
<dbReference type="PROSITE" id="PS01031">
    <property type="entry name" value="SHSP"/>
    <property type="match status" value="1"/>
</dbReference>
<name>A0A644Z9C7_9ZZZZ</name>
<evidence type="ECO:0000259" key="1">
    <source>
        <dbReference type="PROSITE" id="PS01031"/>
    </source>
</evidence>
<dbReference type="InterPro" id="IPR031107">
    <property type="entry name" value="Small_HSP"/>
</dbReference>
<dbReference type="InterPro" id="IPR008978">
    <property type="entry name" value="HSP20-like_chaperone"/>
</dbReference>
<evidence type="ECO:0000313" key="2">
    <source>
        <dbReference type="EMBL" id="MPM37486.1"/>
    </source>
</evidence>
<protein>
    <submittedName>
        <fullName evidence="2">Acid shock protein</fullName>
    </submittedName>
</protein>
<dbReference type="SUPFAM" id="SSF49764">
    <property type="entry name" value="HSP20-like chaperones"/>
    <property type="match status" value="1"/>
</dbReference>
<dbReference type="EMBL" id="VSSQ01007966">
    <property type="protein sequence ID" value="MPM37486.1"/>
    <property type="molecule type" value="Genomic_DNA"/>
</dbReference>